<accession>A0A8S1M8Z3</accession>
<comment type="caution">
    <text evidence="2">The sequence shown here is derived from an EMBL/GenBank/DDBJ whole genome shotgun (WGS) entry which is preliminary data.</text>
</comment>
<dbReference type="PANTHER" id="PTHR46190:SF1">
    <property type="entry name" value="SI:CH211-201H21.5"/>
    <property type="match status" value="1"/>
</dbReference>
<dbReference type="PANTHER" id="PTHR46190">
    <property type="entry name" value="SI:CH211-201H21.5-RELATED"/>
    <property type="match status" value="1"/>
</dbReference>
<dbReference type="InterPro" id="IPR001910">
    <property type="entry name" value="Inosine/uridine_hydrolase_dom"/>
</dbReference>
<keyword evidence="3" id="KW-1185">Reference proteome</keyword>
<dbReference type="Proteomes" id="UP000688137">
    <property type="component" value="Unassembled WGS sequence"/>
</dbReference>
<gene>
    <name evidence="2" type="ORF">PPRIM_AZ9-3.1.T0560238</name>
</gene>
<dbReference type="GO" id="GO:0016799">
    <property type="term" value="F:hydrolase activity, hydrolyzing N-glycosyl compounds"/>
    <property type="evidence" value="ECO:0007669"/>
    <property type="project" value="InterPro"/>
</dbReference>
<dbReference type="AlphaFoldDB" id="A0A8S1M8Z3"/>
<evidence type="ECO:0000313" key="2">
    <source>
        <dbReference type="EMBL" id="CAD8076617.1"/>
    </source>
</evidence>
<evidence type="ECO:0000259" key="1">
    <source>
        <dbReference type="Pfam" id="PF01156"/>
    </source>
</evidence>
<dbReference type="InterPro" id="IPR052775">
    <property type="entry name" value="IUN_hydrolase"/>
</dbReference>
<protein>
    <recommendedName>
        <fullName evidence="1">Inosine/uridine-preferring nucleoside hydrolase domain-containing protein</fullName>
    </recommendedName>
</protein>
<organism evidence="2 3">
    <name type="scientific">Paramecium primaurelia</name>
    <dbReference type="NCBI Taxonomy" id="5886"/>
    <lineage>
        <taxon>Eukaryota</taxon>
        <taxon>Sar</taxon>
        <taxon>Alveolata</taxon>
        <taxon>Ciliophora</taxon>
        <taxon>Intramacronucleata</taxon>
        <taxon>Oligohymenophorea</taxon>
        <taxon>Peniculida</taxon>
        <taxon>Parameciidae</taxon>
        <taxon>Paramecium</taxon>
    </lineage>
</organism>
<sequence length="156" mass="17458">MYPAIVDKLGCLFAKGGTYRGVGNVANSVAEFNVQTDVEATAAVAMGKFKQKMLLQFDVVLAYTLINKMEKSFLRMKLIQRNLNLLKVFSKLQVMMETTSFLINISIVSDGQARGQVIIDWLTLLRCNQKSIVSILTAFEWDSVIEIATKANQDQQ</sequence>
<feature type="domain" description="Inosine/uridine-preferring nucleoside hydrolase" evidence="1">
    <location>
        <begin position="1"/>
        <end position="133"/>
    </location>
</feature>
<proteinExistence type="predicted"/>
<name>A0A8S1M8Z3_PARPR</name>
<reference evidence="2" key="1">
    <citation type="submission" date="2021-01" db="EMBL/GenBank/DDBJ databases">
        <authorList>
            <consortium name="Genoscope - CEA"/>
            <person name="William W."/>
        </authorList>
    </citation>
    <scope>NUCLEOTIDE SEQUENCE</scope>
</reference>
<dbReference type="Pfam" id="PF01156">
    <property type="entry name" value="IU_nuc_hydro"/>
    <property type="match status" value="1"/>
</dbReference>
<dbReference type="EMBL" id="CAJJDM010000057">
    <property type="protein sequence ID" value="CAD8076617.1"/>
    <property type="molecule type" value="Genomic_DNA"/>
</dbReference>
<evidence type="ECO:0000313" key="3">
    <source>
        <dbReference type="Proteomes" id="UP000688137"/>
    </source>
</evidence>